<dbReference type="InterPro" id="IPR036388">
    <property type="entry name" value="WH-like_DNA-bd_sf"/>
</dbReference>
<dbReference type="SUPFAM" id="SSF53850">
    <property type="entry name" value="Periplasmic binding protein-like II"/>
    <property type="match status" value="1"/>
</dbReference>
<dbReference type="PRINTS" id="PR00039">
    <property type="entry name" value="HTHLYSR"/>
</dbReference>
<comment type="similarity">
    <text evidence="1">Belongs to the LysR transcriptional regulatory family.</text>
</comment>
<keyword evidence="2" id="KW-0805">Transcription regulation</keyword>
<dbReference type="AlphaFoldDB" id="B2II45"/>
<evidence type="ECO:0000313" key="6">
    <source>
        <dbReference type="EMBL" id="ACB94628.1"/>
    </source>
</evidence>
<dbReference type="OrthoDB" id="1631201at2"/>
<dbReference type="GO" id="GO:0003677">
    <property type="term" value="F:DNA binding"/>
    <property type="evidence" value="ECO:0007669"/>
    <property type="project" value="UniProtKB-KW"/>
</dbReference>
<dbReference type="SUPFAM" id="SSF46785">
    <property type="entry name" value="Winged helix' DNA-binding domain"/>
    <property type="match status" value="1"/>
</dbReference>
<dbReference type="KEGG" id="bid:Bind_0984"/>
<sequence length="287" mass="31571">MLDPLHLQTFLHIAEGHSFSETGRRLGIRQSTVSDHVRKLEEILGHQLFVRDTHHVTLTLEGEALVAFATGILAAQDRALRHFAGTKLRGRLRLGVTEDLILSWLPQILNDFVQKHPQIDLSFTIALSNVLIQRFDAGELDLVLCKRWAGEERGELLWRDQVVWVGANPAPISANGQLLLILYPAPSLTRFMALSALESAGISWHIACTSDSLSGVVAAARAGMGIFAHSRSLIPSGLVEITSSHGLPKLNELDFVMLSANPRYHASIGELTEAIRLHVSRRDGSKP</sequence>
<keyword evidence="3" id="KW-0238">DNA-binding</keyword>
<reference evidence="7" key="1">
    <citation type="submission" date="2008-03" db="EMBL/GenBank/DDBJ databases">
        <title>Complete sequence of chromosome of Beijerinckia indica subsp. indica ATCC 9039.</title>
        <authorList>
            <consortium name="US DOE Joint Genome Institute"/>
            <person name="Copeland A."/>
            <person name="Lucas S."/>
            <person name="Lapidus A."/>
            <person name="Glavina del Rio T."/>
            <person name="Dalin E."/>
            <person name="Tice H."/>
            <person name="Bruce D."/>
            <person name="Goodwin L."/>
            <person name="Pitluck S."/>
            <person name="LaButti K."/>
            <person name="Schmutz J."/>
            <person name="Larimer F."/>
            <person name="Land M."/>
            <person name="Hauser L."/>
            <person name="Kyrpides N."/>
            <person name="Mikhailova N."/>
            <person name="Dunfield P.F."/>
            <person name="Dedysh S.N."/>
            <person name="Liesack W."/>
            <person name="Saw J.H."/>
            <person name="Alam M."/>
            <person name="Chen Y."/>
            <person name="Murrell J.C."/>
            <person name="Richardson P."/>
        </authorList>
    </citation>
    <scope>NUCLEOTIDE SEQUENCE [LARGE SCALE GENOMIC DNA]</scope>
    <source>
        <strain evidence="7">ATCC 9039 / DSM 1715 / NCIMB 8712</strain>
    </source>
</reference>
<keyword evidence="7" id="KW-1185">Reference proteome</keyword>
<proteinExistence type="inferred from homology"/>
<feature type="domain" description="HTH lysR-type" evidence="5">
    <location>
        <begin position="2"/>
        <end position="59"/>
    </location>
</feature>
<dbReference type="GO" id="GO:0003700">
    <property type="term" value="F:DNA-binding transcription factor activity"/>
    <property type="evidence" value="ECO:0007669"/>
    <property type="project" value="InterPro"/>
</dbReference>
<dbReference type="Gene3D" id="3.40.190.10">
    <property type="entry name" value="Periplasmic binding protein-like II"/>
    <property type="match status" value="2"/>
</dbReference>
<dbReference type="Pfam" id="PF00126">
    <property type="entry name" value="HTH_1"/>
    <property type="match status" value="1"/>
</dbReference>
<dbReference type="RefSeq" id="WP_012383985.1">
    <property type="nucleotide sequence ID" value="NC_010581.1"/>
</dbReference>
<dbReference type="Gene3D" id="1.10.10.10">
    <property type="entry name" value="Winged helix-like DNA-binding domain superfamily/Winged helix DNA-binding domain"/>
    <property type="match status" value="1"/>
</dbReference>
<dbReference type="InterPro" id="IPR050176">
    <property type="entry name" value="LTTR"/>
</dbReference>
<dbReference type="EMBL" id="CP001016">
    <property type="protein sequence ID" value="ACB94628.1"/>
    <property type="molecule type" value="Genomic_DNA"/>
</dbReference>
<evidence type="ECO:0000256" key="3">
    <source>
        <dbReference type="ARBA" id="ARBA00023125"/>
    </source>
</evidence>
<accession>B2II45</accession>
<dbReference type="InterPro" id="IPR000847">
    <property type="entry name" value="LysR_HTH_N"/>
</dbReference>
<dbReference type="Proteomes" id="UP000001695">
    <property type="component" value="Chromosome"/>
</dbReference>
<name>B2II45_BEII9</name>
<protein>
    <submittedName>
        <fullName evidence="6">Transcriptional regulator, LysR family</fullName>
    </submittedName>
</protein>
<dbReference type="HOGENOM" id="CLU_039613_1_1_5"/>
<evidence type="ECO:0000313" key="7">
    <source>
        <dbReference type="Proteomes" id="UP000001695"/>
    </source>
</evidence>
<dbReference type="Pfam" id="PF03466">
    <property type="entry name" value="LysR_substrate"/>
    <property type="match status" value="1"/>
</dbReference>
<evidence type="ECO:0000256" key="2">
    <source>
        <dbReference type="ARBA" id="ARBA00023015"/>
    </source>
</evidence>
<dbReference type="PROSITE" id="PS50931">
    <property type="entry name" value="HTH_LYSR"/>
    <property type="match status" value="1"/>
</dbReference>
<gene>
    <name evidence="6" type="ordered locus">Bind_0984</name>
</gene>
<organism evidence="6 7">
    <name type="scientific">Beijerinckia indica subsp. indica (strain ATCC 9039 / DSM 1715 / NCIMB 8712)</name>
    <dbReference type="NCBI Taxonomy" id="395963"/>
    <lineage>
        <taxon>Bacteria</taxon>
        <taxon>Pseudomonadati</taxon>
        <taxon>Pseudomonadota</taxon>
        <taxon>Alphaproteobacteria</taxon>
        <taxon>Hyphomicrobiales</taxon>
        <taxon>Beijerinckiaceae</taxon>
        <taxon>Beijerinckia</taxon>
    </lineage>
</organism>
<dbReference type="InterPro" id="IPR036390">
    <property type="entry name" value="WH_DNA-bd_sf"/>
</dbReference>
<dbReference type="InterPro" id="IPR005119">
    <property type="entry name" value="LysR_subst-bd"/>
</dbReference>
<keyword evidence="4" id="KW-0804">Transcription</keyword>
<dbReference type="eggNOG" id="COG0583">
    <property type="taxonomic scope" value="Bacteria"/>
</dbReference>
<evidence type="ECO:0000256" key="1">
    <source>
        <dbReference type="ARBA" id="ARBA00009437"/>
    </source>
</evidence>
<reference evidence="6 7" key="2">
    <citation type="journal article" date="2010" name="J. Bacteriol.">
        <title>Complete genome sequence of Beijerinckia indica subsp. indica.</title>
        <authorList>
            <person name="Tamas I."/>
            <person name="Dedysh S.N."/>
            <person name="Liesack W."/>
            <person name="Stott M.B."/>
            <person name="Alam M."/>
            <person name="Murrell J.C."/>
            <person name="Dunfield P.F."/>
        </authorList>
    </citation>
    <scope>NUCLEOTIDE SEQUENCE [LARGE SCALE GENOMIC DNA]</scope>
    <source>
        <strain evidence="7">ATCC 9039 / DSM 1715 / NCIMB 8712</strain>
    </source>
</reference>
<evidence type="ECO:0000259" key="5">
    <source>
        <dbReference type="PROSITE" id="PS50931"/>
    </source>
</evidence>
<dbReference type="PANTHER" id="PTHR30579:SF7">
    <property type="entry name" value="HTH-TYPE TRANSCRIPTIONAL REGULATOR LRHA-RELATED"/>
    <property type="match status" value="1"/>
</dbReference>
<dbReference type="PANTHER" id="PTHR30579">
    <property type="entry name" value="TRANSCRIPTIONAL REGULATOR"/>
    <property type="match status" value="1"/>
</dbReference>
<dbReference type="STRING" id="395963.Bind_0984"/>
<evidence type="ECO:0000256" key="4">
    <source>
        <dbReference type="ARBA" id="ARBA00023163"/>
    </source>
</evidence>